<evidence type="ECO:0000256" key="2">
    <source>
        <dbReference type="ARBA" id="ARBA00001946"/>
    </source>
</evidence>
<evidence type="ECO:0000313" key="11">
    <source>
        <dbReference type="EMBL" id="CAI8908687.1"/>
    </source>
</evidence>
<evidence type="ECO:0000313" key="12">
    <source>
        <dbReference type="Proteomes" id="UP001162030"/>
    </source>
</evidence>
<comment type="catalytic activity">
    <reaction evidence="1">
        <text>(7,8-dihydropterin-6-yl)methyl diphosphate + 4-aminobenzoate = 7,8-dihydropteroate + diphosphate</text>
        <dbReference type="Rhea" id="RHEA:19949"/>
        <dbReference type="ChEBI" id="CHEBI:17836"/>
        <dbReference type="ChEBI" id="CHEBI:17839"/>
        <dbReference type="ChEBI" id="CHEBI:33019"/>
        <dbReference type="ChEBI" id="CHEBI:72950"/>
        <dbReference type="EC" id="2.5.1.15"/>
    </reaction>
</comment>
<name>A0ABN8XB91_9GAMM</name>
<dbReference type="NCBIfam" id="TIGR01496">
    <property type="entry name" value="DHPS"/>
    <property type="match status" value="1"/>
</dbReference>
<keyword evidence="12" id="KW-1185">Reference proteome</keyword>
<proteinExistence type="inferred from homology"/>
<dbReference type="Gene3D" id="3.20.20.20">
    <property type="entry name" value="Dihydropteroate synthase-like"/>
    <property type="match status" value="1"/>
</dbReference>
<evidence type="ECO:0000256" key="8">
    <source>
        <dbReference type="ARBA" id="ARBA00022909"/>
    </source>
</evidence>
<dbReference type="EC" id="2.5.1.15" evidence="4 9"/>
<comment type="cofactor">
    <cofactor evidence="2 9">
        <name>Mg(2+)</name>
        <dbReference type="ChEBI" id="CHEBI:18420"/>
    </cofactor>
</comment>
<evidence type="ECO:0000256" key="7">
    <source>
        <dbReference type="ARBA" id="ARBA00022842"/>
    </source>
</evidence>
<evidence type="ECO:0000256" key="4">
    <source>
        <dbReference type="ARBA" id="ARBA00012458"/>
    </source>
</evidence>
<keyword evidence="8 9" id="KW-0289">Folate biosynthesis</keyword>
<dbReference type="PROSITE" id="PS00792">
    <property type="entry name" value="DHPS_1"/>
    <property type="match status" value="1"/>
</dbReference>
<dbReference type="CDD" id="cd00739">
    <property type="entry name" value="DHPS"/>
    <property type="match status" value="1"/>
</dbReference>
<dbReference type="PROSITE" id="PS00793">
    <property type="entry name" value="DHPS_2"/>
    <property type="match status" value="1"/>
</dbReference>
<dbReference type="InterPro" id="IPR045031">
    <property type="entry name" value="DHP_synth-like"/>
</dbReference>
<gene>
    <name evidence="11" type="primary">folP</name>
    <name evidence="11" type="ORF">MSZNOR_3593</name>
</gene>
<dbReference type="PANTHER" id="PTHR20941:SF1">
    <property type="entry name" value="FOLIC ACID SYNTHESIS PROTEIN FOL1"/>
    <property type="match status" value="1"/>
</dbReference>
<dbReference type="InterPro" id="IPR000489">
    <property type="entry name" value="Pterin-binding_dom"/>
</dbReference>
<sequence>MSGIRPKPLIMGILNVTPDSFSDGGKYCSPDAALAHAQNMVSEGADIIDIGGESTRPGSEPVSEREQLARIIPVIKTLRTHLPANVMLSVDTTRSRVAQEALAAGANMLNDISAGRDDPDMFTVAAKAGVPIALMHMRGKPKNMQDNPEYEDVVEEVLKFLVERAEVAKAAGVASENIIIDPGIGFGKRKEHNLRLIRELSRFVATGYKVLLGASRKRFMGAICGETRPMELVGATIATTVLGVSAGVTMFRVHDVKANRQAADVTAAVLQM</sequence>
<dbReference type="EMBL" id="OX458333">
    <property type="protein sequence ID" value="CAI8908687.1"/>
    <property type="molecule type" value="Genomic_DNA"/>
</dbReference>
<protein>
    <recommendedName>
        <fullName evidence="4 9">Dihydropteroate synthase</fullName>
        <shortName evidence="9">DHPS</shortName>
        <ecNumber evidence="4 9">2.5.1.15</ecNumber>
    </recommendedName>
    <alternativeName>
        <fullName evidence="9">Dihydropteroate pyrophosphorylase</fullName>
    </alternativeName>
</protein>
<accession>A0ABN8XB91</accession>
<dbReference type="Pfam" id="PF00809">
    <property type="entry name" value="Pterin_bind"/>
    <property type="match status" value="1"/>
</dbReference>
<evidence type="ECO:0000256" key="5">
    <source>
        <dbReference type="ARBA" id="ARBA00022679"/>
    </source>
</evidence>
<feature type="domain" description="Pterin-binding" evidence="10">
    <location>
        <begin position="8"/>
        <end position="264"/>
    </location>
</feature>
<reference evidence="11 12" key="1">
    <citation type="submission" date="2023-03" db="EMBL/GenBank/DDBJ databases">
        <authorList>
            <person name="Pearce D."/>
        </authorList>
    </citation>
    <scope>NUCLEOTIDE SEQUENCE [LARGE SCALE GENOMIC DNA]</scope>
    <source>
        <strain evidence="11">Msz</strain>
    </source>
</reference>
<comment type="similarity">
    <text evidence="9">Belongs to the DHPS family.</text>
</comment>
<evidence type="ECO:0000256" key="9">
    <source>
        <dbReference type="RuleBase" id="RU361205"/>
    </source>
</evidence>
<comment type="pathway">
    <text evidence="3 9">Cofactor biosynthesis; tetrahydrofolate biosynthesis; 7,8-dihydrofolate from 2-amino-4-hydroxy-6-hydroxymethyl-7,8-dihydropteridine diphosphate and 4-aminobenzoate: step 1/2.</text>
</comment>
<evidence type="ECO:0000256" key="3">
    <source>
        <dbReference type="ARBA" id="ARBA00004763"/>
    </source>
</evidence>
<dbReference type="GO" id="GO:0004156">
    <property type="term" value="F:dihydropteroate synthase activity"/>
    <property type="evidence" value="ECO:0007669"/>
    <property type="project" value="UniProtKB-EC"/>
</dbReference>
<dbReference type="SUPFAM" id="SSF51717">
    <property type="entry name" value="Dihydropteroate synthetase-like"/>
    <property type="match status" value="1"/>
</dbReference>
<keyword evidence="6 9" id="KW-0479">Metal-binding</keyword>
<keyword evidence="5 9" id="KW-0808">Transferase</keyword>
<keyword evidence="7 9" id="KW-0460">Magnesium</keyword>
<dbReference type="PROSITE" id="PS50972">
    <property type="entry name" value="PTERIN_BINDING"/>
    <property type="match status" value="1"/>
</dbReference>
<evidence type="ECO:0000256" key="1">
    <source>
        <dbReference type="ARBA" id="ARBA00000012"/>
    </source>
</evidence>
<dbReference type="PANTHER" id="PTHR20941">
    <property type="entry name" value="FOLATE SYNTHESIS PROTEINS"/>
    <property type="match status" value="1"/>
</dbReference>
<dbReference type="InterPro" id="IPR006390">
    <property type="entry name" value="DHP_synth_dom"/>
</dbReference>
<organism evidence="11 12">
    <name type="scientific">Methylocaldum szegediense</name>
    <dbReference type="NCBI Taxonomy" id="73780"/>
    <lineage>
        <taxon>Bacteria</taxon>
        <taxon>Pseudomonadati</taxon>
        <taxon>Pseudomonadota</taxon>
        <taxon>Gammaproteobacteria</taxon>
        <taxon>Methylococcales</taxon>
        <taxon>Methylococcaceae</taxon>
        <taxon>Methylocaldum</taxon>
    </lineage>
</organism>
<evidence type="ECO:0000259" key="10">
    <source>
        <dbReference type="PROSITE" id="PS50972"/>
    </source>
</evidence>
<dbReference type="InterPro" id="IPR011005">
    <property type="entry name" value="Dihydropteroate_synth-like_sf"/>
</dbReference>
<evidence type="ECO:0000256" key="6">
    <source>
        <dbReference type="ARBA" id="ARBA00022723"/>
    </source>
</evidence>
<dbReference type="Proteomes" id="UP001162030">
    <property type="component" value="Chromosome"/>
</dbReference>
<comment type="function">
    <text evidence="9">Catalyzes the condensation of para-aminobenzoate (pABA) with 6-hydroxymethyl-7,8-dihydropterin diphosphate (DHPt-PP) to form 7,8-dihydropteroate (H2Pte), the immediate precursor of folate derivatives.</text>
</comment>